<feature type="transmembrane region" description="Helical" evidence="2">
    <location>
        <begin position="12"/>
        <end position="36"/>
    </location>
</feature>
<feature type="transmembrane region" description="Helical" evidence="2">
    <location>
        <begin position="265"/>
        <end position="286"/>
    </location>
</feature>
<keyword evidence="4" id="KW-1185">Reference proteome</keyword>
<dbReference type="AlphaFoldDB" id="A0A5C3N419"/>
<evidence type="ECO:0000256" key="1">
    <source>
        <dbReference type="SAM" id="MobiDB-lite"/>
    </source>
</evidence>
<proteinExistence type="predicted"/>
<name>A0A5C3N419_9AGAM</name>
<evidence type="ECO:0000313" key="3">
    <source>
        <dbReference type="EMBL" id="TFK52130.1"/>
    </source>
</evidence>
<reference evidence="3 4" key="1">
    <citation type="journal article" date="2019" name="Nat. Ecol. Evol.">
        <title>Megaphylogeny resolves global patterns of mushroom evolution.</title>
        <authorList>
            <person name="Varga T."/>
            <person name="Krizsan K."/>
            <person name="Foldi C."/>
            <person name="Dima B."/>
            <person name="Sanchez-Garcia M."/>
            <person name="Sanchez-Ramirez S."/>
            <person name="Szollosi G.J."/>
            <person name="Szarkandi J.G."/>
            <person name="Papp V."/>
            <person name="Albert L."/>
            <person name="Andreopoulos W."/>
            <person name="Angelini C."/>
            <person name="Antonin V."/>
            <person name="Barry K.W."/>
            <person name="Bougher N.L."/>
            <person name="Buchanan P."/>
            <person name="Buyck B."/>
            <person name="Bense V."/>
            <person name="Catcheside P."/>
            <person name="Chovatia M."/>
            <person name="Cooper J."/>
            <person name="Damon W."/>
            <person name="Desjardin D."/>
            <person name="Finy P."/>
            <person name="Geml J."/>
            <person name="Haridas S."/>
            <person name="Hughes K."/>
            <person name="Justo A."/>
            <person name="Karasinski D."/>
            <person name="Kautmanova I."/>
            <person name="Kiss B."/>
            <person name="Kocsube S."/>
            <person name="Kotiranta H."/>
            <person name="LaButti K.M."/>
            <person name="Lechner B.E."/>
            <person name="Liimatainen K."/>
            <person name="Lipzen A."/>
            <person name="Lukacs Z."/>
            <person name="Mihaltcheva S."/>
            <person name="Morgado L.N."/>
            <person name="Niskanen T."/>
            <person name="Noordeloos M.E."/>
            <person name="Ohm R.A."/>
            <person name="Ortiz-Santana B."/>
            <person name="Ovrebo C."/>
            <person name="Racz N."/>
            <person name="Riley R."/>
            <person name="Savchenko A."/>
            <person name="Shiryaev A."/>
            <person name="Soop K."/>
            <person name="Spirin V."/>
            <person name="Szebenyi C."/>
            <person name="Tomsovsky M."/>
            <person name="Tulloss R.E."/>
            <person name="Uehling J."/>
            <person name="Grigoriev I.V."/>
            <person name="Vagvolgyi C."/>
            <person name="Papp T."/>
            <person name="Martin F.M."/>
            <person name="Miettinen O."/>
            <person name="Hibbett D.S."/>
            <person name="Nagy L.G."/>
        </authorList>
    </citation>
    <scope>NUCLEOTIDE SEQUENCE [LARGE SCALE GENOMIC DNA]</scope>
    <source>
        <strain evidence="3 4">OMC1185</strain>
    </source>
</reference>
<keyword evidence="2" id="KW-0812">Transmembrane</keyword>
<accession>A0A5C3N419</accession>
<protein>
    <submittedName>
        <fullName evidence="3">Uncharacterized protein</fullName>
    </submittedName>
</protein>
<evidence type="ECO:0000256" key="2">
    <source>
        <dbReference type="SAM" id="Phobius"/>
    </source>
</evidence>
<dbReference type="OrthoDB" id="3330907at2759"/>
<feature type="transmembrane region" description="Helical" evidence="2">
    <location>
        <begin position="221"/>
        <end position="245"/>
    </location>
</feature>
<keyword evidence="2" id="KW-0472">Membrane</keyword>
<keyword evidence="2" id="KW-1133">Transmembrane helix</keyword>
<gene>
    <name evidence="3" type="ORF">OE88DRAFT_1657184</name>
</gene>
<feature type="compositionally biased region" description="Basic and acidic residues" evidence="1">
    <location>
        <begin position="348"/>
        <end position="361"/>
    </location>
</feature>
<feature type="transmembrane region" description="Helical" evidence="2">
    <location>
        <begin position="56"/>
        <end position="80"/>
    </location>
</feature>
<sequence length="361" mass="39475">MAEVSYAFSPSGIAVLALWILSIAYGMFVVLFGAAVHLLRKGLSSSTGNPAIKRSLLCVSIASFLLTTAAIVVSFIHVAFSGPIELVDVDGRYDVLDQNTSVQGQLQTITAVLLNLQIMVADMFLLWRCYVVWNKKAIVLKIVFPMVVVESVTGFVRLIWSGATPATQKPYVDPLEIIISMVYFVLLLAINLTMSMLIAFRIFQGSRAIRQFPGVSMGRRYLWLTYLIVECGATYWVCIILAIGVELRVFQEYHVSSLSTPQVMIFLQVEATSGAAIFPALLIVFIEVGRTTENLAASVAAHPMETGSSAMPRIVIEQSTETVVDFDMTPPLPSDGVLSSDKNWAMESESRIGGRSSDEAV</sequence>
<feature type="transmembrane region" description="Helical" evidence="2">
    <location>
        <begin position="180"/>
        <end position="200"/>
    </location>
</feature>
<evidence type="ECO:0000313" key="4">
    <source>
        <dbReference type="Proteomes" id="UP000305948"/>
    </source>
</evidence>
<organism evidence="3 4">
    <name type="scientific">Heliocybe sulcata</name>
    <dbReference type="NCBI Taxonomy" id="5364"/>
    <lineage>
        <taxon>Eukaryota</taxon>
        <taxon>Fungi</taxon>
        <taxon>Dikarya</taxon>
        <taxon>Basidiomycota</taxon>
        <taxon>Agaricomycotina</taxon>
        <taxon>Agaricomycetes</taxon>
        <taxon>Gloeophyllales</taxon>
        <taxon>Gloeophyllaceae</taxon>
        <taxon>Heliocybe</taxon>
    </lineage>
</organism>
<feature type="transmembrane region" description="Helical" evidence="2">
    <location>
        <begin position="138"/>
        <end position="160"/>
    </location>
</feature>
<dbReference type="EMBL" id="ML213509">
    <property type="protein sequence ID" value="TFK52130.1"/>
    <property type="molecule type" value="Genomic_DNA"/>
</dbReference>
<feature type="transmembrane region" description="Helical" evidence="2">
    <location>
        <begin position="106"/>
        <end position="126"/>
    </location>
</feature>
<dbReference type="Proteomes" id="UP000305948">
    <property type="component" value="Unassembled WGS sequence"/>
</dbReference>
<feature type="region of interest" description="Disordered" evidence="1">
    <location>
        <begin position="326"/>
        <end position="361"/>
    </location>
</feature>